<feature type="transmembrane region" description="Helical" evidence="9">
    <location>
        <begin position="113"/>
        <end position="134"/>
    </location>
</feature>
<comment type="function">
    <text evidence="10">Part of the binding-protein-dependent transport system for phosphate; probably responsible for the translocation of the substrate across the membrane.</text>
</comment>
<dbReference type="PANTHER" id="PTHR30425:SF1">
    <property type="entry name" value="PHOSPHATE TRANSPORT SYSTEM PERMEASE PROTEIN PSTC"/>
    <property type="match status" value="1"/>
</dbReference>
<dbReference type="PROSITE" id="PS50928">
    <property type="entry name" value="ABC_TM1"/>
    <property type="match status" value="1"/>
</dbReference>
<dbReference type="GO" id="GO:0005886">
    <property type="term" value="C:plasma membrane"/>
    <property type="evidence" value="ECO:0007669"/>
    <property type="project" value="UniProtKB-SubCell"/>
</dbReference>
<feature type="transmembrane region" description="Helical" evidence="9">
    <location>
        <begin position="146"/>
        <end position="169"/>
    </location>
</feature>
<keyword evidence="5 10" id="KW-0592">Phosphate transport</keyword>
<reference evidence="12" key="1">
    <citation type="journal article" date="2020" name="mSystems">
        <title>Genome- and Community-Level Interaction Insights into Carbon Utilization and Element Cycling Functions of Hydrothermarchaeota in Hydrothermal Sediment.</title>
        <authorList>
            <person name="Zhou Z."/>
            <person name="Liu Y."/>
            <person name="Xu W."/>
            <person name="Pan J."/>
            <person name="Luo Z.H."/>
            <person name="Li M."/>
        </authorList>
    </citation>
    <scope>NUCLEOTIDE SEQUENCE [LARGE SCALE GENOMIC DNA]</scope>
    <source>
        <strain evidence="12">SpSt-697</strain>
    </source>
</reference>
<keyword evidence="6 9" id="KW-0812">Transmembrane</keyword>
<keyword evidence="4 10" id="KW-1003">Cell membrane</keyword>
<keyword evidence="8 9" id="KW-0472">Membrane</keyword>
<dbReference type="NCBIfam" id="TIGR02138">
    <property type="entry name" value="phosphate_pstC"/>
    <property type="match status" value="1"/>
</dbReference>
<evidence type="ECO:0000256" key="2">
    <source>
        <dbReference type="ARBA" id="ARBA00007069"/>
    </source>
</evidence>
<dbReference type="Gene3D" id="1.10.3720.10">
    <property type="entry name" value="MetI-like"/>
    <property type="match status" value="1"/>
</dbReference>
<evidence type="ECO:0000256" key="7">
    <source>
        <dbReference type="ARBA" id="ARBA00022989"/>
    </source>
</evidence>
<dbReference type="InterPro" id="IPR000515">
    <property type="entry name" value="MetI-like"/>
</dbReference>
<keyword evidence="7 9" id="KW-1133">Transmembrane helix</keyword>
<dbReference type="Pfam" id="PF00528">
    <property type="entry name" value="BPD_transp_1"/>
    <property type="match status" value="1"/>
</dbReference>
<accession>A0A7V4E3G9</accession>
<evidence type="ECO:0000256" key="10">
    <source>
        <dbReference type="RuleBase" id="RU363054"/>
    </source>
</evidence>
<feature type="transmembrane region" description="Helical" evidence="9">
    <location>
        <begin position="260"/>
        <end position="285"/>
    </location>
</feature>
<feature type="transmembrane region" description="Helical" evidence="9">
    <location>
        <begin position="7"/>
        <end position="33"/>
    </location>
</feature>
<dbReference type="EMBL" id="DTDR01000134">
    <property type="protein sequence ID" value="HGK64049.1"/>
    <property type="molecule type" value="Genomic_DNA"/>
</dbReference>
<evidence type="ECO:0000256" key="6">
    <source>
        <dbReference type="ARBA" id="ARBA00022692"/>
    </source>
</evidence>
<proteinExistence type="inferred from homology"/>
<dbReference type="GO" id="GO:0005315">
    <property type="term" value="F:phosphate transmembrane transporter activity"/>
    <property type="evidence" value="ECO:0007669"/>
    <property type="project" value="InterPro"/>
</dbReference>
<organism evidence="12">
    <name type="scientific">candidate division WOR-3 bacterium</name>
    <dbReference type="NCBI Taxonomy" id="2052148"/>
    <lineage>
        <taxon>Bacteria</taxon>
        <taxon>Bacteria division WOR-3</taxon>
    </lineage>
</organism>
<name>A0A7V4E3G9_UNCW3</name>
<evidence type="ECO:0000256" key="4">
    <source>
        <dbReference type="ARBA" id="ARBA00022475"/>
    </source>
</evidence>
<gene>
    <name evidence="12" type="primary">pstC</name>
    <name evidence="12" type="ORF">ENU74_05620</name>
</gene>
<keyword evidence="3 9" id="KW-0813">Transport</keyword>
<evidence type="ECO:0000256" key="5">
    <source>
        <dbReference type="ARBA" id="ARBA00022592"/>
    </source>
</evidence>
<dbReference type="GO" id="GO:0006817">
    <property type="term" value="P:phosphate ion transport"/>
    <property type="evidence" value="ECO:0007669"/>
    <property type="project" value="UniProtKB-KW"/>
</dbReference>
<evidence type="ECO:0000256" key="1">
    <source>
        <dbReference type="ARBA" id="ARBA00004651"/>
    </source>
</evidence>
<protein>
    <recommendedName>
        <fullName evidence="10">Phosphate transport system permease protein</fullName>
    </recommendedName>
</protein>
<evidence type="ECO:0000256" key="9">
    <source>
        <dbReference type="RuleBase" id="RU363032"/>
    </source>
</evidence>
<dbReference type="InterPro" id="IPR035906">
    <property type="entry name" value="MetI-like_sf"/>
</dbReference>
<sequence length="293" mass="32396">MKETHKLINFLLFSFSLITSLLVIFMLLFLLFYGSRLFKFISFKDFFFNPVWNPTGYFKSDYGLLPNLWGSLLVTSLALLIGIPFGIFSAIFLSEELKRIPWLYNLLKGIIELFAAFPSVIIGFFGLVYLAPLIQKIFSLRSGLCVLNGSLILALMSLPTIIAICEASLSQIPMIYKEASYALGVSRIQTALKIVLPAAKSGVIAGILLGFGRAIGETMAMLMVLGNSPIIAKSLFSPTRTLTTTIAIEMGETAKDTPHFFALFALGVVLFVISFIVNLIGNYFAQKRIKMVL</sequence>
<dbReference type="InterPro" id="IPR011864">
    <property type="entry name" value="Phosphate_PstC"/>
</dbReference>
<feature type="domain" description="ABC transmembrane type-1" evidence="11">
    <location>
        <begin position="68"/>
        <end position="281"/>
    </location>
</feature>
<evidence type="ECO:0000313" key="12">
    <source>
        <dbReference type="EMBL" id="HGK64049.1"/>
    </source>
</evidence>
<evidence type="ECO:0000256" key="3">
    <source>
        <dbReference type="ARBA" id="ARBA00022448"/>
    </source>
</evidence>
<dbReference type="SUPFAM" id="SSF161098">
    <property type="entry name" value="MetI-like"/>
    <property type="match status" value="1"/>
</dbReference>
<comment type="similarity">
    <text evidence="2 10">Belongs to the binding-protein-dependent transport system permease family. CysTW subfamily.</text>
</comment>
<feature type="transmembrane region" description="Helical" evidence="9">
    <location>
        <begin position="68"/>
        <end position="93"/>
    </location>
</feature>
<evidence type="ECO:0000259" key="11">
    <source>
        <dbReference type="PROSITE" id="PS50928"/>
    </source>
</evidence>
<dbReference type="AlphaFoldDB" id="A0A7V4E3G9"/>
<dbReference type="InterPro" id="IPR051124">
    <property type="entry name" value="Phosphate_Transport_Permease"/>
</dbReference>
<dbReference type="PANTHER" id="PTHR30425">
    <property type="entry name" value="PHOSPHATE TRANSPORT SYSTEM PERMEASE PROTEIN PST"/>
    <property type="match status" value="1"/>
</dbReference>
<comment type="subcellular location">
    <subcellularLocation>
        <location evidence="1 9">Cell membrane</location>
        <topology evidence="1 9">Multi-pass membrane protein</topology>
    </subcellularLocation>
</comment>
<feature type="transmembrane region" description="Helical" evidence="9">
    <location>
        <begin position="190"/>
        <end position="215"/>
    </location>
</feature>
<evidence type="ECO:0000256" key="8">
    <source>
        <dbReference type="ARBA" id="ARBA00023136"/>
    </source>
</evidence>
<dbReference type="CDD" id="cd06261">
    <property type="entry name" value="TM_PBP2"/>
    <property type="match status" value="1"/>
</dbReference>
<comment type="caution">
    <text evidence="12">The sequence shown here is derived from an EMBL/GenBank/DDBJ whole genome shotgun (WGS) entry which is preliminary data.</text>
</comment>